<sequence length="157" mass="18026">MWLARNEPSMDSKEPTFLHLFFLELPSLRLRLESGFTTGNKVITTCCSKMTFFSETDGSWSHKGSEKPIEPSAQAEEYDHGKNEEGDPSTTHEAPSTFIFEEAFQLTNAHLDTLIVDFNTFKEDHGRQIQALRDSQQAFFHRIQDTQQANFDGIYEQ</sequence>
<gene>
    <name evidence="2" type="ORF">TorRG33x02_166390</name>
</gene>
<dbReference type="Proteomes" id="UP000237000">
    <property type="component" value="Unassembled WGS sequence"/>
</dbReference>
<dbReference type="AlphaFoldDB" id="A0A2P5EPG0"/>
<comment type="caution">
    <text evidence="2">The sequence shown here is derived from an EMBL/GenBank/DDBJ whole genome shotgun (WGS) entry which is preliminary data.</text>
</comment>
<feature type="region of interest" description="Disordered" evidence="1">
    <location>
        <begin position="56"/>
        <end position="93"/>
    </location>
</feature>
<keyword evidence="3" id="KW-1185">Reference proteome</keyword>
<dbReference type="InParanoid" id="A0A2P5EPG0"/>
<proteinExistence type="predicted"/>
<evidence type="ECO:0000313" key="3">
    <source>
        <dbReference type="Proteomes" id="UP000237000"/>
    </source>
</evidence>
<accession>A0A2P5EPG0</accession>
<dbReference type="OrthoDB" id="10439350at2759"/>
<evidence type="ECO:0000313" key="2">
    <source>
        <dbReference type="EMBL" id="PON87461.1"/>
    </source>
</evidence>
<evidence type="ECO:0000256" key="1">
    <source>
        <dbReference type="SAM" id="MobiDB-lite"/>
    </source>
</evidence>
<name>A0A2P5EPG0_TREOI</name>
<organism evidence="2 3">
    <name type="scientific">Trema orientale</name>
    <name type="common">Charcoal tree</name>
    <name type="synonym">Celtis orientalis</name>
    <dbReference type="NCBI Taxonomy" id="63057"/>
    <lineage>
        <taxon>Eukaryota</taxon>
        <taxon>Viridiplantae</taxon>
        <taxon>Streptophyta</taxon>
        <taxon>Embryophyta</taxon>
        <taxon>Tracheophyta</taxon>
        <taxon>Spermatophyta</taxon>
        <taxon>Magnoliopsida</taxon>
        <taxon>eudicotyledons</taxon>
        <taxon>Gunneridae</taxon>
        <taxon>Pentapetalae</taxon>
        <taxon>rosids</taxon>
        <taxon>fabids</taxon>
        <taxon>Rosales</taxon>
        <taxon>Cannabaceae</taxon>
        <taxon>Trema</taxon>
    </lineage>
</organism>
<reference evidence="3" key="1">
    <citation type="submission" date="2016-06" db="EMBL/GenBank/DDBJ databases">
        <title>Parallel loss of symbiosis genes in relatives of nitrogen-fixing non-legume Parasponia.</title>
        <authorList>
            <person name="Van Velzen R."/>
            <person name="Holmer R."/>
            <person name="Bu F."/>
            <person name="Rutten L."/>
            <person name="Van Zeijl A."/>
            <person name="Liu W."/>
            <person name="Santuari L."/>
            <person name="Cao Q."/>
            <person name="Sharma T."/>
            <person name="Shen D."/>
            <person name="Roswanjaya Y."/>
            <person name="Wardhani T."/>
            <person name="Kalhor M.S."/>
            <person name="Jansen J."/>
            <person name="Van den Hoogen J."/>
            <person name="Gungor B."/>
            <person name="Hartog M."/>
            <person name="Hontelez J."/>
            <person name="Verver J."/>
            <person name="Yang W.-C."/>
            <person name="Schijlen E."/>
            <person name="Repin R."/>
            <person name="Schilthuizen M."/>
            <person name="Schranz E."/>
            <person name="Heidstra R."/>
            <person name="Miyata K."/>
            <person name="Fedorova E."/>
            <person name="Kohlen W."/>
            <person name="Bisseling T."/>
            <person name="Smit S."/>
            <person name="Geurts R."/>
        </authorList>
    </citation>
    <scope>NUCLEOTIDE SEQUENCE [LARGE SCALE GENOMIC DNA]</scope>
    <source>
        <strain evidence="3">cv. RG33-2</strain>
    </source>
</reference>
<dbReference type="EMBL" id="JXTC01000116">
    <property type="protein sequence ID" value="PON87461.1"/>
    <property type="molecule type" value="Genomic_DNA"/>
</dbReference>
<protein>
    <submittedName>
        <fullName evidence="2">Uncharacterized protein</fullName>
    </submittedName>
</protein>